<dbReference type="GO" id="GO:0008270">
    <property type="term" value="F:zinc ion binding"/>
    <property type="evidence" value="ECO:0007669"/>
    <property type="project" value="UniProtKB-UniRule"/>
</dbReference>
<protein>
    <recommendedName>
        <fullName evidence="19">Metalloendopeptidase</fullName>
        <ecNumber evidence="19">3.4.24.-</ecNumber>
    </recommendedName>
</protein>
<reference evidence="25" key="1">
    <citation type="submission" date="2025-08" db="UniProtKB">
        <authorList>
            <consortium name="RefSeq"/>
        </authorList>
    </citation>
    <scope>IDENTIFICATION</scope>
</reference>
<evidence type="ECO:0000256" key="6">
    <source>
        <dbReference type="ARBA" id="ARBA00022723"/>
    </source>
</evidence>
<dbReference type="OrthoDB" id="431034at2759"/>
<keyword evidence="5" id="KW-0812">Transmembrane</keyword>
<keyword evidence="4 18" id="KW-0645">Protease</keyword>
<dbReference type="InterPro" id="IPR024079">
    <property type="entry name" value="MetalloPept_cat_dom_sf"/>
</dbReference>
<dbReference type="InterPro" id="IPR018097">
    <property type="entry name" value="EGF_Ca-bd_CS"/>
</dbReference>
<dbReference type="SUPFAM" id="SSF55486">
    <property type="entry name" value="Metalloproteases ('zincins'), catalytic domain"/>
    <property type="match status" value="1"/>
</dbReference>
<dbReference type="PROSITE" id="PS00010">
    <property type="entry name" value="ASX_HYDROXYL"/>
    <property type="match status" value="1"/>
</dbReference>
<feature type="domain" description="CUB" evidence="22">
    <location>
        <begin position="737"/>
        <end position="848"/>
    </location>
</feature>
<evidence type="ECO:0000259" key="23">
    <source>
        <dbReference type="PROSITE" id="PS51864"/>
    </source>
</evidence>
<evidence type="ECO:0000256" key="9">
    <source>
        <dbReference type="ARBA" id="ARBA00022801"/>
    </source>
</evidence>
<dbReference type="PANTHER" id="PTHR24251">
    <property type="entry name" value="OVOCHYMASE-RELATED"/>
    <property type="match status" value="1"/>
</dbReference>
<keyword evidence="13" id="KW-0472">Membrane</keyword>
<dbReference type="InterPro" id="IPR034035">
    <property type="entry name" value="Astacin-like_dom"/>
</dbReference>
<evidence type="ECO:0000256" key="7">
    <source>
        <dbReference type="ARBA" id="ARBA00022729"/>
    </source>
</evidence>
<evidence type="ECO:0000256" key="21">
    <source>
        <dbReference type="SAM" id="SignalP"/>
    </source>
</evidence>
<evidence type="ECO:0000313" key="24">
    <source>
        <dbReference type="Proteomes" id="UP000694845"/>
    </source>
</evidence>
<dbReference type="Pfam" id="PF07645">
    <property type="entry name" value="EGF_CA"/>
    <property type="match status" value="2"/>
</dbReference>
<comment type="caution">
    <text evidence="17">Lacks conserved residue(s) required for the propagation of feature annotation.</text>
</comment>
<evidence type="ECO:0000256" key="1">
    <source>
        <dbReference type="ARBA" id="ARBA00004479"/>
    </source>
</evidence>
<organism evidence="24 25">
    <name type="scientific">Acanthaster planci</name>
    <name type="common">Crown-of-thorns starfish</name>
    <dbReference type="NCBI Taxonomy" id="133434"/>
    <lineage>
        <taxon>Eukaryota</taxon>
        <taxon>Metazoa</taxon>
        <taxon>Echinodermata</taxon>
        <taxon>Eleutherozoa</taxon>
        <taxon>Asterozoa</taxon>
        <taxon>Asteroidea</taxon>
        <taxon>Valvatacea</taxon>
        <taxon>Valvatida</taxon>
        <taxon>Acanthasteridae</taxon>
        <taxon>Acanthaster</taxon>
    </lineage>
</organism>
<dbReference type="PANTHER" id="PTHR24251:SF37">
    <property type="entry name" value="CUB DOMAIN-CONTAINING PROTEIN"/>
    <property type="match status" value="1"/>
</dbReference>
<dbReference type="AlphaFoldDB" id="A0A8B7Z8P2"/>
<dbReference type="FunFam" id="2.60.120.290:FF:000013">
    <property type="entry name" value="Membrane frizzled-related protein"/>
    <property type="match status" value="1"/>
</dbReference>
<dbReference type="InterPro" id="IPR001506">
    <property type="entry name" value="Peptidase_M12A"/>
</dbReference>
<dbReference type="FunFam" id="2.60.120.290:FF:000005">
    <property type="entry name" value="Procollagen C-endopeptidase enhancer 1"/>
    <property type="match status" value="1"/>
</dbReference>
<dbReference type="CDD" id="cd00054">
    <property type="entry name" value="EGF_CA"/>
    <property type="match status" value="2"/>
</dbReference>
<feature type="binding site" evidence="18">
    <location>
        <position position="266"/>
    </location>
    <ligand>
        <name>Zn(2+)</name>
        <dbReference type="ChEBI" id="CHEBI:29105"/>
        <note>catalytic</note>
    </ligand>
</feature>
<keyword evidence="12 18" id="KW-0482">Metalloprotease</keyword>
<dbReference type="PROSITE" id="PS01187">
    <property type="entry name" value="EGF_CA"/>
    <property type="match status" value="2"/>
</dbReference>
<evidence type="ECO:0000256" key="11">
    <source>
        <dbReference type="ARBA" id="ARBA00022989"/>
    </source>
</evidence>
<dbReference type="InterPro" id="IPR000742">
    <property type="entry name" value="EGF"/>
</dbReference>
<dbReference type="Pfam" id="PF01400">
    <property type="entry name" value="Astacin"/>
    <property type="match status" value="1"/>
</dbReference>
<feature type="disulfide bond" evidence="17">
    <location>
        <begin position="737"/>
        <end position="764"/>
    </location>
</feature>
<feature type="signal peptide" evidence="21">
    <location>
        <begin position="1"/>
        <end position="38"/>
    </location>
</feature>
<dbReference type="GO" id="GO:0006897">
    <property type="term" value="P:endocytosis"/>
    <property type="evidence" value="ECO:0007669"/>
    <property type="project" value="UniProtKB-KW"/>
</dbReference>
<dbReference type="PRINTS" id="PR00480">
    <property type="entry name" value="ASTACIN"/>
</dbReference>
<dbReference type="InterPro" id="IPR049883">
    <property type="entry name" value="NOTCH1_EGF-like"/>
</dbReference>
<dbReference type="CDD" id="cd00041">
    <property type="entry name" value="CUB"/>
    <property type="match status" value="3"/>
</dbReference>
<keyword evidence="11" id="KW-1133">Transmembrane helix</keyword>
<dbReference type="KEGG" id="aplc:110985363"/>
<dbReference type="InterPro" id="IPR006026">
    <property type="entry name" value="Peptidase_Metallo"/>
</dbReference>
<dbReference type="InterPro" id="IPR035914">
    <property type="entry name" value="Sperma_CUB_dom_sf"/>
</dbReference>
<keyword evidence="15" id="KW-0675">Receptor</keyword>
<proteinExistence type="predicted"/>
<dbReference type="GO" id="GO:0004222">
    <property type="term" value="F:metalloendopeptidase activity"/>
    <property type="evidence" value="ECO:0007669"/>
    <property type="project" value="UniProtKB-UniRule"/>
</dbReference>
<dbReference type="InterPro" id="IPR000152">
    <property type="entry name" value="EGF-type_Asp/Asn_hydroxyl_site"/>
</dbReference>
<keyword evidence="7 21" id="KW-0732">Signal</keyword>
<dbReference type="Gene3D" id="2.10.25.10">
    <property type="entry name" value="Laminin"/>
    <property type="match status" value="3"/>
</dbReference>
<keyword evidence="3" id="KW-0254">Endocytosis</keyword>
<dbReference type="SMART" id="SM00235">
    <property type="entry name" value="ZnMc"/>
    <property type="match status" value="1"/>
</dbReference>
<evidence type="ECO:0000256" key="3">
    <source>
        <dbReference type="ARBA" id="ARBA00022583"/>
    </source>
</evidence>
<evidence type="ECO:0000313" key="25">
    <source>
        <dbReference type="RefSeq" id="XP_022102029.1"/>
    </source>
</evidence>
<name>A0A8B7Z8P2_ACAPL</name>
<dbReference type="GO" id="GO:0006508">
    <property type="term" value="P:proteolysis"/>
    <property type="evidence" value="ECO:0007669"/>
    <property type="project" value="UniProtKB-KW"/>
</dbReference>
<evidence type="ECO:0000256" key="12">
    <source>
        <dbReference type="ARBA" id="ARBA00023049"/>
    </source>
</evidence>
<evidence type="ECO:0000256" key="20">
    <source>
        <dbReference type="SAM" id="MobiDB-lite"/>
    </source>
</evidence>
<dbReference type="FunFam" id="2.10.25.10:FF:000240">
    <property type="entry name" value="Vitamin K-dependent protein S"/>
    <property type="match status" value="1"/>
</dbReference>
<evidence type="ECO:0000256" key="13">
    <source>
        <dbReference type="ARBA" id="ARBA00023136"/>
    </source>
</evidence>
<keyword evidence="24" id="KW-1185">Reference proteome</keyword>
<dbReference type="Proteomes" id="UP000694845">
    <property type="component" value="Unplaced"/>
</dbReference>
<feature type="region of interest" description="Disordered" evidence="20">
    <location>
        <begin position="144"/>
        <end position="166"/>
    </location>
</feature>
<evidence type="ECO:0000256" key="15">
    <source>
        <dbReference type="ARBA" id="ARBA00023170"/>
    </source>
</evidence>
<dbReference type="PROSITE" id="PS01186">
    <property type="entry name" value="EGF_2"/>
    <property type="match status" value="2"/>
</dbReference>
<dbReference type="RefSeq" id="XP_022102029.1">
    <property type="nucleotide sequence ID" value="XM_022246337.1"/>
</dbReference>
<dbReference type="Gene3D" id="2.60.120.290">
    <property type="entry name" value="Spermadhesin, CUB domain"/>
    <property type="match status" value="4"/>
</dbReference>
<comment type="cofactor">
    <cofactor evidence="18 19">
        <name>Zn(2+)</name>
        <dbReference type="ChEBI" id="CHEBI:29105"/>
    </cofactor>
    <text evidence="18 19">Binds 1 zinc ion per subunit.</text>
</comment>
<dbReference type="Pfam" id="PF00431">
    <property type="entry name" value="CUB"/>
    <property type="match status" value="4"/>
</dbReference>
<feature type="chain" id="PRO_5034691481" description="Metalloendopeptidase" evidence="21">
    <location>
        <begin position="39"/>
        <end position="991"/>
    </location>
</feature>
<feature type="active site" evidence="18">
    <location>
        <position position="263"/>
    </location>
</feature>
<keyword evidence="8" id="KW-0677">Repeat</keyword>
<dbReference type="CDD" id="cd04280">
    <property type="entry name" value="ZnMc_astacin_like"/>
    <property type="match status" value="1"/>
</dbReference>
<evidence type="ECO:0000256" key="4">
    <source>
        <dbReference type="ARBA" id="ARBA00022670"/>
    </source>
</evidence>
<dbReference type="InterPro" id="IPR001881">
    <property type="entry name" value="EGF-like_Ca-bd_dom"/>
</dbReference>
<dbReference type="Pfam" id="PF14670">
    <property type="entry name" value="FXa_inhibition"/>
    <property type="match status" value="1"/>
</dbReference>
<evidence type="ECO:0000256" key="14">
    <source>
        <dbReference type="ARBA" id="ARBA00023157"/>
    </source>
</evidence>
<dbReference type="InterPro" id="IPR009030">
    <property type="entry name" value="Growth_fac_rcpt_cys_sf"/>
</dbReference>
<dbReference type="OMA" id="NTHCEDV"/>
<feature type="binding site" evidence="18">
    <location>
        <position position="262"/>
    </location>
    <ligand>
        <name>Zn(2+)</name>
        <dbReference type="ChEBI" id="CHEBI:29105"/>
        <note>catalytic</note>
    </ligand>
</feature>
<evidence type="ECO:0000256" key="10">
    <source>
        <dbReference type="ARBA" id="ARBA00022833"/>
    </source>
</evidence>
<dbReference type="SMART" id="SM00179">
    <property type="entry name" value="EGF_CA"/>
    <property type="match status" value="3"/>
</dbReference>
<keyword evidence="14 17" id="KW-1015">Disulfide bond</keyword>
<gene>
    <name evidence="25" type="primary">LOC110985363</name>
</gene>
<dbReference type="EC" id="3.4.24.-" evidence="19"/>
<dbReference type="PROSITE" id="PS51864">
    <property type="entry name" value="ASTACIN"/>
    <property type="match status" value="1"/>
</dbReference>
<accession>A0A8B7Z8P2</accession>
<sequence length="991" mass="110683">MPSRLRFCSFVLKVGRRPRVRPALSCLVLVLTSALWEAARVPVAECLPAAAANLPGGLRFGEGGSGRYGRHHSEESAGGQERDEDAWLACYGEDIYQEDIVMDSWQNEVQYAVTEDNDESDAHVVKVTDGHTQKHPRQLEERQHYRTKKASRVEMDRRWRRDREERSRVRRGATAQEARLWPGGLVPYEIHANCEEDTKNLVLRGMRHWEEHTCIRFLPRINETAYVYLVCTGGCCSLIGRAGARQVVSLGPGCNKFGTIIHELGHVIGFWHEQSRPDRDDYVTVFESNVSPGDHFNFQRFDHRVINSLDQPYDYDSIMHYGPRSFSRNYERTIIPKKEVTIGQRSGLSVGDILQANLLYRCSRFGWCGGTIFKSSGQITSPHYPEPFAPNTTCDWAISVDEDHALKLIFIDIDLPVDKDGKCSGARVEVRNGQGELGRLIGQYCGSTPPEPITVDSGRAWLRFRSGTSAEFQSRAGFAAKFESVSFDSPLTASSGILKSPNYPGCFPPDTDSVWQITVDEGFIVTLRILELLIPVSSATGCYGDFLKIIDGDTGQSPLITKICQTQLNVGVASSGRSLRVEMHSGHPDRRGNETQPTRFHAKYLKRDVNECRKNNGNCEQACLNMIGTFVCGCQYGYMLADNYRNCTDIDECRDNNGGCSDLCVNTEGAYHCACPEGFYLSPNNQSHCLDVNECDDPTRNHCKQHCYNTIGRYACACSPGFVLAPNGMDCFAVQNCGGSYGGTEGSFFSPVLPPAVFYNTLDCVWRIQVDSTFTISLRIELLNWTGDNLCLNYISFLEGQGPSSPHVQICNHDDAQHVYHTSSNLLWMQSRSLWPHGGAFYVEYFTRRRENESAVCGGELQAGSGMLQSPGYPNAYPNEVHCVWKITGRTIMLHFEAFDVEKEAKCSFDFLDIQDGDKDHPQSRHIGRFCGSKMPPKEVSSSTGEVFIKFQSDATVRATGFRAMFEVQLPPVAFGLNTVAVEVQNTTGDV</sequence>
<feature type="domain" description="Peptidase M12A" evidence="23">
    <location>
        <begin position="172"/>
        <end position="363"/>
    </location>
</feature>
<dbReference type="SUPFAM" id="SSF57184">
    <property type="entry name" value="Growth factor receptor domain"/>
    <property type="match status" value="1"/>
</dbReference>
<dbReference type="InterPro" id="IPR000859">
    <property type="entry name" value="CUB_dom"/>
</dbReference>
<feature type="compositionally biased region" description="Basic and acidic residues" evidence="20">
    <location>
        <begin position="151"/>
        <end position="166"/>
    </location>
</feature>
<evidence type="ECO:0000256" key="2">
    <source>
        <dbReference type="ARBA" id="ARBA00022536"/>
    </source>
</evidence>
<comment type="subcellular location">
    <subcellularLocation>
        <location evidence="1">Membrane</location>
        <topology evidence="1">Single-pass type I membrane protein</topology>
    </subcellularLocation>
</comment>
<dbReference type="Gene3D" id="3.40.390.10">
    <property type="entry name" value="Collagenase (Catalytic Domain)"/>
    <property type="match status" value="1"/>
</dbReference>
<dbReference type="GO" id="GO:0005509">
    <property type="term" value="F:calcium ion binding"/>
    <property type="evidence" value="ECO:0007669"/>
    <property type="project" value="InterPro"/>
</dbReference>
<evidence type="ECO:0000256" key="5">
    <source>
        <dbReference type="ARBA" id="ARBA00022692"/>
    </source>
</evidence>
<evidence type="ECO:0000259" key="22">
    <source>
        <dbReference type="PROSITE" id="PS01180"/>
    </source>
</evidence>
<evidence type="ECO:0000256" key="19">
    <source>
        <dbReference type="RuleBase" id="RU361183"/>
    </source>
</evidence>
<dbReference type="FunFam" id="2.10.25.10:FF:000009">
    <property type="entry name" value="Low-density lipoprotein receptor isoform 1"/>
    <property type="match status" value="1"/>
</dbReference>
<dbReference type="PROSITE" id="PS01180">
    <property type="entry name" value="CUB"/>
    <property type="match status" value="4"/>
</dbReference>
<dbReference type="GO" id="GO:0016020">
    <property type="term" value="C:membrane"/>
    <property type="evidence" value="ECO:0007669"/>
    <property type="project" value="UniProtKB-SubCell"/>
</dbReference>
<keyword evidence="10 18" id="KW-0862">Zinc</keyword>
<feature type="domain" description="CUB" evidence="22">
    <location>
        <begin position="368"/>
        <end position="485"/>
    </location>
</feature>
<evidence type="ECO:0000256" key="17">
    <source>
        <dbReference type="PROSITE-ProRule" id="PRU00059"/>
    </source>
</evidence>
<evidence type="ECO:0000256" key="16">
    <source>
        <dbReference type="ARBA" id="ARBA00023180"/>
    </source>
</evidence>
<dbReference type="GeneID" id="110985363"/>
<keyword evidence="6 18" id="KW-0479">Metal-binding</keyword>
<keyword evidence="9 18" id="KW-0378">Hydrolase</keyword>
<feature type="domain" description="CUB" evidence="22">
    <location>
        <begin position="857"/>
        <end position="969"/>
    </location>
</feature>
<dbReference type="SMART" id="SM00042">
    <property type="entry name" value="CUB"/>
    <property type="match status" value="4"/>
</dbReference>
<feature type="domain" description="CUB" evidence="22">
    <location>
        <begin position="487"/>
        <end position="607"/>
    </location>
</feature>
<dbReference type="SUPFAM" id="SSF49854">
    <property type="entry name" value="Spermadhesin, CUB domain"/>
    <property type="match status" value="4"/>
</dbReference>
<dbReference type="SMART" id="SM00181">
    <property type="entry name" value="EGF"/>
    <property type="match status" value="3"/>
</dbReference>
<evidence type="ECO:0000256" key="8">
    <source>
        <dbReference type="ARBA" id="ARBA00022737"/>
    </source>
</evidence>
<keyword evidence="16" id="KW-0325">Glycoprotein</keyword>
<feature type="binding site" evidence="18">
    <location>
        <position position="272"/>
    </location>
    <ligand>
        <name>Zn(2+)</name>
        <dbReference type="ChEBI" id="CHEBI:29105"/>
        <note>catalytic</note>
    </ligand>
</feature>
<evidence type="ECO:0000256" key="18">
    <source>
        <dbReference type="PROSITE-ProRule" id="PRU01211"/>
    </source>
</evidence>
<keyword evidence="2" id="KW-0245">EGF-like domain</keyword>